<dbReference type="AlphaFoldDB" id="G0USD1"/>
<name>G0USD1_TRYCI</name>
<protein>
    <submittedName>
        <fullName evidence="1">Uncharacterized protein</fullName>
    </submittedName>
</protein>
<reference evidence="1" key="1">
    <citation type="journal article" date="2012" name="Proc. Natl. Acad. Sci. U.S.A.">
        <title>Antigenic diversity is generated by distinct evolutionary mechanisms in African trypanosome species.</title>
        <authorList>
            <person name="Jackson A.P."/>
            <person name="Berry A."/>
            <person name="Aslett M."/>
            <person name="Allison H.C."/>
            <person name="Burton P."/>
            <person name="Vavrova-Anderson J."/>
            <person name="Brown R."/>
            <person name="Browne H."/>
            <person name="Corton N."/>
            <person name="Hauser H."/>
            <person name="Gamble J."/>
            <person name="Gilderthorp R."/>
            <person name="Marcello L."/>
            <person name="McQuillan J."/>
            <person name="Otto T.D."/>
            <person name="Quail M.A."/>
            <person name="Sanders M.J."/>
            <person name="van Tonder A."/>
            <person name="Ginger M.L."/>
            <person name="Field M.C."/>
            <person name="Barry J.D."/>
            <person name="Hertz-Fowler C."/>
            <person name="Berriman M."/>
        </authorList>
    </citation>
    <scope>NUCLEOTIDE SEQUENCE</scope>
    <source>
        <strain evidence="1">IL3000</strain>
    </source>
</reference>
<dbReference type="VEuPathDB" id="TriTrypDB:TcIL3000_8_5160"/>
<sequence>MRSEAGGPVQLSPAVALIEAHSELMTLFFRHISACPPHGPFRHYSALTFTERVRHWIQRNAPDREAELRDVITPTAVLQLMEKYYDTRHLQSWPLLYVPAQVNVRDVDMLIEKHEGLSTG</sequence>
<gene>
    <name evidence="1" type="ORF">TCIL3000_8_5160</name>
</gene>
<evidence type="ECO:0000313" key="1">
    <source>
        <dbReference type="EMBL" id="CCC92294.1"/>
    </source>
</evidence>
<organism evidence="1">
    <name type="scientific">Trypanosoma congolense (strain IL3000)</name>
    <dbReference type="NCBI Taxonomy" id="1068625"/>
    <lineage>
        <taxon>Eukaryota</taxon>
        <taxon>Discoba</taxon>
        <taxon>Euglenozoa</taxon>
        <taxon>Kinetoplastea</taxon>
        <taxon>Metakinetoplastina</taxon>
        <taxon>Trypanosomatida</taxon>
        <taxon>Trypanosomatidae</taxon>
        <taxon>Trypanosoma</taxon>
        <taxon>Nannomonas</taxon>
    </lineage>
</organism>
<accession>G0USD1</accession>
<proteinExistence type="predicted"/>
<dbReference type="EMBL" id="HE575321">
    <property type="protein sequence ID" value="CCC92294.1"/>
    <property type="molecule type" value="Genomic_DNA"/>
</dbReference>